<feature type="domain" description="ChsH2 C-terminal OB-fold" evidence="1">
    <location>
        <begin position="70"/>
        <end position="132"/>
    </location>
</feature>
<dbReference type="SUPFAM" id="SSF50249">
    <property type="entry name" value="Nucleic acid-binding proteins"/>
    <property type="match status" value="1"/>
</dbReference>
<dbReference type="Pfam" id="PF01796">
    <property type="entry name" value="OB_ChsH2_C"/>
    <property type="match status" value="1"/>
</dbReference>
<protein>
    <recommendedName>
        <fullName evidence="1">ChsH2 C-terminal OB-fold domain-containing protein</fullName>
    </recommendedName>
</protein>
<dbReference type="InterPro" id="IPR052513">
    <property type="entry name" value="Thioester_dehydratase-like"/>
</dbReference>
<evidence type="ECO:0000259" key="1">
    <source>
        <dbReference type="Pfam" id="PF01796"/>
    </source>
</evidence>
<dbReference type="AlphaFoldDB" id="A0A7G9Z0E3"/>
<dbReference type="InterPro" id="IPR012340">
    <property type="entry name" value="NA-bd_OB-fold"/>
</dbReference>
<reference evidence="2" key="1">
    <citation type="submission" date="2020-06" db="EMBL/GenBank/DDBJ databases">
        <title>Unique genomic features of the anaerobic methanotrophic archaea.</title>
        <authorList>
            <person name="Chadwick G.L."/>
            <person name="Skennerton C.T."/>
            <person name="Laso-Perez R."/>
            <person name="Leu A.O."/>
            <person name="Speth D.R."/>
            <person name="Yu H."/>
            <person name="Morgan-Lang C."/>
            <person name="Hatzenpichler R."/>
            <person name="Goudeau D."/>
            <person name="Malmstrom R."/>
            <person name="Brazelton W.J."/>
            <person name="Woyke T."/>
            <person name="Hallam S.J."/>
            <person name="Tyson G.W."/>
            <person name="Wegener G."/>
            <person name="Boetius A."/>
            <person name="Orphan V."/>
        </authorList>
    </citation>
    <scope>NUCLEOTIDE SEQUENCE</scope>
</reference>
<evidence type="ECO:0000313" key="2">
    <source>
        <dbReference type="EMBL" id="QNO53727.1"/>
    </source>
</evidence>
<dbReference type="Gene3D" id="6.10.30.10">
    <property type="match status" value="1"/>
</dbReference>
<sequence>MMTTKKVIGKEQEEIEKEYKEYTVLSLAEYEEGLRSGKLLGLKCASCGGITCHPMPVCQWCGGRSLARAELCGEGELMTFTVIHVPSEGFEEEAPYIPCLVKTKEGPCVVGRLDYDTESATQELIGKQVKMSGTHTRKGDKFSDGAHTCPVFGVVE</sequence>
<accession>A0A7G9Z0E3</accession>
<dbReference type="PANTHER" id="PTHR34075:SF5">
    <property type="entry name" value="BLR3430 PROTEIN"/>
    <property type="match status" value="1"/>
</dbReference>
<dbReference type="InterPro" id="IPR002878">
    <property type="entry name" value="ChsH2_C"/>
</dbReference>
<organism evidence="2">
    <name type="scientific">Candidatus Methanophagaceae archaeon ANME-1 ERB6</name>
    <dbReference type="NCBI Taxonomy" id="2759912"/>
    <lineage>
        <taxon>Archaea</taxon>
        <taxon>Methanobacteriati</taxon>
        <taxon>Methanobacteriota</taxon>
        <taxon>Stenosarchaea group</taxon>
        <taxon>Methanomicrobia</taxon>
        <taxon>Candidatus Methanophagales</taxon>
        <taxon>Candidatus Methanophagaceae</taxon>
    </lineage>
</organism>
<dbReference type="PANTHER" id="PTHR34075">
    <property type="entry name" value="BLR3430 PROTEIN"/>
    <property type="match status" value="1"/>
</dbReference>
<proteinExistence type="predicted"/>
<name>A0A7G9Z0E3_9EURY</name>
<gene>
    <name evidence="2" type="ORF">ONPGGGGH_00026</name>
</gene>
<dbReference type="EMBL" id="MT631549">
    <property type="protein sequence ID" value="QNO53727.1"/>
    <property type="molecule type" value="Genomic_DNA"/>
</dbReference>